<dbReference type="Gene3D" id="3.40.50.300">
    <property type="entry name" value="P-loop containing nucleotide triphosphate hydrolases"/>
    <property type="match status" value="1"/>
</dbReference>
<dbReference type="InterPro" id="IPR003593">
    <property type="entry name" value="AAA+_ATPase"/>
</dbReference>
<dbReference type="PANTHER" id="PTHR42939:SF1">
    <property type="entry name" value="ABC TRANSPORTER ATP-BINDING PROTEIN ALBC-RELATED"/>
    <property type="match status" value="1"/>
</dbReference>
<feature type="domain" description="ABC transporter" evidence="4">
    <location>
        <begin position="5"/>
        <end position="231"/>
    </location>
</feature>
<proteinExistence type="predicted"/>
<evidence type="ECO:0000256" key="3">
    <source>
        <dbReference type="ARBA" id="ARBA00022840"/>
    </source>
</evidence>
<evidence type="ECO:0000259" key="4">
    <source>
        <dbReference type="PROSITE" id="PS50893"/>
    </source>
</evidence>
<name>A0A1H5PFU2_9ACTN</name>
<dbReference type="Pfam" id="PF00005">
    <property type="entry name" value="ABC_tran"/>
    <property type="match status" value="1"/>
</dbReference>
<organism evidence="5 6">
    <name type="scientific">Jiangella alba</name>
    <dbReference type="NCBI Taxonomy" id="561176"/>
    <lineage>
        <taxon>Bacteria</taxon>
        <taxon>Bacillati</taxon>
        <taxon>Actinomycetota</taxon>
        <taxon>Actinomycetes</taxon>
        <taxon>Jiangellales</taxon>
        <taxon>Jiangellaceae</taxon>
        <taxon>Jiangella</taxon>
    </lineage>
</organism>
<dbReference type="PROSITE" id="PS50893">
    <property type="entry name" value="ABC_TRANSPORTER_2"/>
    <property type="match status" value="1"/>
</dbReference>
<dbReference type="CDD" id="cd03230">
    <property type="entry name" value="ABC_DR_subfamily_A"/>
    <property type="match status" value="1"/>
</dbReference>
<gene>
    <name evidence="5" type="ORF">SAMN04488561_4258</name>
</gene>
<accession>A0A1H5PFU2</accession>
<keyword evidence="2" id="KW-0547">Nucleotide-binding</keyword>
<dbReference type="SUPFAM" id="SSF52540">
    <property type="entry name" value="P-loop containing nucleoside triphosphate hydrolases"/>
    <property type="match status" value="1"/>
</dbReference>
<dbReference type="GO" id="GO:0005524">
    <property type="term" value="F:ATP binding"/>
    <property type="evidence" value="ECO:0007669"/>
    <property type="project" value="UniProtKB-KW"/>
</dbReference>
<dbReference type="SMART" id="SM00382">
    <property type="entry name" value="AAA"/>
    <property type="match status" value="1"/>
</dbReference>
<evidence type="ECO:0000256" key="1">
    <source>
        <dbReference type="ARBA" id="ARBA00022448"/>
    </source>
</evidence>
<dbReference type="AlphaFoldDB" id="A0A1H5PFU2"/>
<keyword evidence="3 5" id="KW-0067">ATP-binding</keyword>
<dbReference type="GO" id="GO:0016887">
    <property type="term" value="F:ATP hydrolysis activity"/>
    <property type="evidence" value="ECO:0007669"/>
    <property type="project" value="InterPro"/>
</dbReference>
<evidence type="ECO:0000256" key="2">
    <source>
        <dbReference type="ARBA" id="ARBA00022741"/>
    </source>
</evidence>
<dbReference type="EMBL" id="FNUC01000004">
    <property type="protein sequence ID" value="SEF12566.1"/>
    <property type="molecule type" value="Genomic_DNA"/>
</dbReference>
<reference evidence="6" key="1">
    <citation type="submission" date="2016-10" db="EMBL/GenBank/DDBJ databases">
        <authorList>
            <person name="Varghese N."/>
            <person name="Submissions S."/>
        </authorList>
    </citation>
    <scope>NUCLEOTIDE SEQUENCE [LARGE SCALE GENOMIC DNA]</scope>
    <source>
        <strain evidence="6">DSM 45237</strain>
    </source>
</reference>
<dbReference type="InterPro" id="IPR027417">
    <property type="entry name" value="P-loop_NTPase"/>
</dbReference>
<dbReference type="InterPro" id="IPR003439">
    <property type="entry name" value="ABC_transporter-like_ATP-bd"/>
</dbReference>
<evidence type="ECO:0000313" key="5">
    <source>
        <dbReference type="EMBL" id="SEF12566.1"/>
    </source>
</evidence>
<dbReference type="InterPro" id="IPR051782">
    <property type="entry name" value="ABC_Transporter_VariousFunc"/>
</dbReference>
<dbReference type="STRING" id="561176.SAMN04488561_4258"/>
<dbReference type="Proteomes" id="UP000181980">
    <property type="component" value="Unassembled WGS sequence"/>
</dbReference>
<keyword evidence="6" id="KW-1185">Reference proteome</keyword>
<sequence length="295" mass="31492">MSAALVTRGLGKRYRSTWALRDCDLEVPTGAVIALVGPNGAGKTTLLRLVAGLQRPSAGSVSLFGDLAPAQSPQALAQLGFVAQDHPVYRRFRVSELLHLGRSLNRTWDQDFAERRIAELGISPRQRTGRLSGGQQAQVALALALAKRPRLLILDEPVASLDPLARREFLQILMGAVAGDGLTVLLSSHNVAELERVCDHLVVVANGSVQLAGDVDSLLGDHRVLTGPGAALPGGPGVIHVDQADRHAHVVARIGPAEPMPGWQARPVGLEELVLAYLRRAREPRPVPSEMELSA</sequence>
<dbReference type="OrthoDB" id="9804819at2"/>
<keyword evidence="1" id="KW-0813">Transport</keyword>
<protein>
    <submittedName>
        <fullName evidence="5">ABC-2 type transport system ATP-binding protein</fullName>
    </submittedName>
</protein>
<evidence type="ECO:0000313" key="6">
    <source>
        <dbReference type="Proteomes" id="UP000181980"/>
    </source>
</evidence>
<dbReference type="RefSeq" id="WP_069109992.1">
    <property type="nucleotide sequence ID" value="NZ_FNUC01000004.1"/>
</dbReference>
<dbReference type="PANTHER" id="PTHR42939">
    <property type="entry name" value="ABC TRANSPORTER ATP-BINDING PROTEIN ALBC-RELATED"/>
    <property type="match status" value="1"/>
</dbReference>